<keyword evidence="8" id="KW-0433">Leucine-rich repeat</keyword>
<evidence type="ECO:0000256" key="8">
    <source>
        <dbReference type="ARBA" id="ARBA00022614"/>
    </source>
</evidence>
<evidence type="ECO:0000256" key="17">
    <source>
        <dbReference type="ARBA" id="ARBA00023163"/>
    </source>
</evidence>
<dbReference type="PANTHER" id="PTHR12121">
    <property type="entry name" value="CARBON CATABOLITE REPRESSOR PROTEIN 4"/>
    <property type="match status" value="1"/>
</dbReference>
<feature type="region of interest" description="Disordered" evidence="22">
    <location>
        <begin position="377"/>
        <end position="445"/>
    </location>
</feature>
<evidence type="ECO:0000256" key="14">
    <source>
        <dbReference type="ARBA" id="ARBA00022842"/>
    </source>
</evidence>
<comment type="subcellular location">
    <subcellularLocation>
        <location evidence="4">Cytoplasm</location>
    </subcellularLocation>
    <subcellularLocation>
        <location evidence="3">Nucleus</location>
    </subcellularLocation>
</comment>
<name>A0A139WMX1_TRICA</name>
<evidence type="ECO:0000256" key="6">
    <source>
        <dbReference type="ARBA" id="ARBA00012161"/>
    </source>
</evidence>
<evidence type="ECO:0000256" key="12">
    <source>
        <dbReference type="ARBA" id="ARBA00022801"/>
    </source>
</evidence>
<evidence type="ECO:0000256" key="22">
    <source>
        <dbReference type="SAM" id="MobiDB-lite"/>
    </source>
</evidence>
<dbReference type="STRING" id="7070.A0A139WMX1"/>
<dbReference type="GO" id="GO:0005737">
    <property type="term" value="C:cytoplasm"/>
    <property type="evidence" value="ECO:0007669"/>
    <property type="project" value="UniProtKB-SubCell"/>
</dbReference>
<dbReference type="eggNOG" id="KOG0620">
    <property type="taxonomic scope" value="Eukaryota"/>
</dbReference>
<dbReference type="AlphaFoldDB" id="A0A139WMX1"/>
<evidence type="ECO:0000256" key="2">
    <source>
        <dbReference type="ARBA" id="ARBA00001946"/>
    </source>
</evidence>
<feature type="compositionally biased region" description="Polar residues" evidence="22">
    <location>
        <begin position="433"/>
        <end position="444"/>
    </location>
</feature>
<dbReference type="InterPro" id="IPR036691">
    <property type="entry name" value="Endo/exonu/phosph_ase_sf"/>
</dbReference>
<dbReference type="GO" id="GO:0046872">
    <property type="term" value="F:metal ion binding"/>
    <property type="evidence" value="ECO:0007669"/>
    <property type="project" value="UniProtKB-KW"/>
</dbReference>
<feature type="compositionally biased region" description="Basic residues" evidence="22">
    <location>
        <begin position="415"/>
        <end position="425"/>
    </location>
</feature>
<dbReference type="InParanoid" id="A0A139WMX1"/>
<dbReference type="FunFam" id="3.60.10.10:FF:000002">
    <property type="entry name" value="CCR4-NOT transcription complex subunit 6 like"/>
    <property type="match status" value="1"/>
</dbReference>
<dbReference type="Gene3D" id="3.60.10.10">
    <property type="entry name" value="Endonuclease/exonuclease/phosphatase"/>
    <property type="match status" value="1"/>
</dbReference>
<dbReference type="InterPro" id="IPR032675">
    <property type="entry name" value="LRR_dom_sf"/>
</dbReference>
<evidence type="ECO:0000256" key="5">
    <source>
        <dbReference type="ARBA" id="ARBA00010774"/>
    </source>
</evidence>
<gene>
    <name evidence="24" type="primary">AUGUSTUS-3.0.2_32195</name>
    <name evidence="24" type="ORF">TcasGA2_TC032195</name>
</gene>
<dbReference type="PANTHER" id="PTHR12121:SF100">
    <property type="entry name" value="POLY(A)-SPECIFIC RIBONUCLEASE"/>
    <property type="match status" value="1"/>
</dbReference>
<feature type="region of interest" description="Disordered" evidence="22">
    <location>
        <begin position="1"/>
        <end position="26"/>
    </location>
</feature>
<dbReference type="InterPro" id="IPR050410">
    <property type="entry name" value="CCR4/nocturin_mRNA_transcr"/>
</dbReference>
<keyword evidence="18" id="KW-0539">Nucleus</keyword>
<proteinExistence type="inferred from homology"/>
<keyword evidence="11" id="KW-0677">Repeat</keyword>
<evidence type="ECO:0000313" key="24">
    <source>
        <dbReference type="EMBL" id="KYB29330.1"/>
    </source>
</evidence>
<evidence type="ECO:0000256" key="11">
    <source>
        <dbReference type="ARBA" id="ARBA00022737"/>
    </source>
</evidence>
<accession>A0A139WMX1</accession>
<dbReference type="EC" id="3.1.13.4" evidence="6"/>
<keyword evidence="12" id="KW-0378">Hydrolase</keyword>
<dbReference type="CDD" id="cd09097">
    <property type="entry name" value="Deadenylase_CCR4"/>
    <property type="match status" value="1"/>
</dbReference>
<protein>
    <recommendedName>
        <fullName evidence="6">poly(A)-specific ribonuclease</fullName>
        <ecNumber evidence="6">3.1.13.4</ecNumber>
    </recommendedName>
    <alternativeName>
        <fullName evidence="19">Carbon catabolite repressor protein 4</fullName>
    </alternativeName>
    <alternativeName>
        <fullName evidence="20">Cytoplasmic deadenylase</fullName>
    </alternativeName>
    <alternativeName>
        <fullName evidence="21">Glucose-repressible alcohol dehydrogenase transcriptional effector</fullName>
    </alternativeName>
</protein>
<comment type="cofactor">
    <cofactor evidence="2">
        <name>Mg(2+)</name>
        <dbReference type="ChEBI" id="CHEBI:18420"/>
    </cofactor>
</comment>
<evidence type="ECO:0000256" key="21">
    <source>
        <dbReference type="ARBA" id="ARBA00033317"/>
    </source>
</evidence>
<keyword evidence="14" id="KW-0460">Magnesium</keyword>
<organism evidence="24 25">
    <name type="scientific">Tribolium castaneum</name>
    <name type="common">Red flour beetle</name>
    <dbReference type="NCBI Taxonomy" id="7070"/>
    <lineage>
        <taxon>Eukaryota</taxon>
        <taxon>Metazoa</taxon>
        <taxon>Ecdysozoa</taxon>
        <taxon>Arthropoda</taxon>
        <taxon>Hexapoda</taxon>
        <taxon>Insecta</taxon>
        <taxon>Pterygota</taxon>
        <taxon>Neoptera</taxon>
        <taxon>Endopterygota</taxon>
        <taxon>Coleoptera</taxon>
        <taxon>Polyphaga</taxon>
        <taxon>Cucujiformia</taxon>
        <taxon>Tenebrionidae</taxon>
        <taxon>Tenebrionidae incertae sedis</taxon>
        <taxon>Tribolium</taxon>
    </lineage>
</organism>
<evidence type="ECO:0000256" key="13">
    <source>
        <dbReference type="ARBA" id="ARBA00022839"/>
    </source>
</evidence>
<keyword evidence="10" id="KW-0479">Metal-binding</keyword>
<keyword evidence="15" id="KW-0694">RNA-binding</keyword>
<reference evidence="24 25" key="2">
    <citation type="journal article" date="2010" name="Nucleic Acids Res.">
        <title>BeetleBase in 2010: revisions to provide comprehensive genomic information for Tribolium castaneum.</title>
        <authorList>
            <person name="Kim H.S."/>
            <person name="Murphy T."/>
            <person name="Xia J."/>
            <person name="Caragea D."/>
            <person name="Park Y."/>
            <person name="Beeman R.W."/>
            <person name="Lorenzen M.D."/>
            <person name="Butcher S."/>
            <person name="Manak J.R."/>
            <person name="Brown S.J."/>
        </authorList>
    </citation>
    <scope>GENOME REANNOTATION</scope>
    <source>
        <strain evidence="24 25">Georgia GA2</strain>
    </source>
</reference>
<dbReference type="Gene3D" id="3.80.10.10">
    <property type="entry name" value="Ribonuclease Inhibitor"/>
    <property type="match status" value="1"/>
</dbReference>
<evidence type="ECO:0000256" key="10">
    <source>
        <dbReference type="ARBA" id="ARBA00022723"/>
    </source>
</evidence>
<sequence>MPRNSKDSKYENNGSNRRTHTYMSAEDQAAGKKSFWTELEITGTIRNLSSNLFQMTHLTALYLKNNSLQRLPPDICQLVNLRNLDLSSNKLRSLPAELGELIQLSHVVGLLKTTYFVLKFQNLVSKALHPSLFLPNPANPFEHSGVELQLSHNQLRILPYELGKLFNLMVLGLIGNPLSKDIMNIYAEPNGTQKLLTFMLDNLQARFRSRLVQWLWWDESRGTGAPELRFVLVLVRYRSSVHRRYVTLLVPNNIAMSPASSGTLEVEKYIGACLISSQSRPKTANINSREVFFSRLPDVYPGSYVNFDGRFRIQRCNAVDRWAGGMPLISFANHQKRSRRVEDAKEETNPLARLAVHTQGAPLILAKNFTRRNKQKKNFENGKKTNQNSVVDTVSVTSDESSGSANSDNCLPRIIKPRKRRKKDRKPAVLGRNLSQDGFSTDSASPDIDTIPVSVLQTYTPFIFDPHTYGLVPDTLPLNQQKFEFSNESETPQLHHSFEDVEESDEVDINGNQTVCQCRYCDPSGQIWDVDRNCYSPFLTAPMRKLESFLPRFSDFDDDCLVHAMSSVSLDEEKEKNDAKTLVPCSGDLEVSTEIVTSLNGHRDIEIKFFSSASADNVRALERQSCESVNKELTTPTPPPRPWIPLARPSSNRPTCIFTVMCYNVLCDKYATRQMYSYCPSWALNWDYRKKGILEEIRHYSADIINLQEVEMEQFYNYFLPELKQDGYAGIYSPKSRAKHMAESERKYVDGCAIFYRTSKFTLIKEHLVEFNQLAMANADGLDHMLNRVMPKDNIGLAALLQTTEAAWENTPADAPFIQQPILVCTAHIHWDPEFCDVKLIQTMMLSNELKSILDKSAQALRASENVNADPNSIQLVLCGDFNSLPDSGVIEFLSTGRVSQDHKDFKDFSYKQCLEKVLSCDKPNEFTHSFKLASAYNDEIMPFTNYTFDFKGIIDYIFYAKQTMTPLGLLGPISSEWLTQNKVIGCPHPHVFSDHFPLLVELEMVPTVSAPINGIIGHR</sequence>
<feature type="domain" description="Endonuclease/exonuclease/phosphatase" evidence="23">
    <location>
        <begin position="662"/>
        <end position="996"/>
    </location>
</feature>
<keyword evidence="7" id="KW-0963">Cytoplasm</keyword>
<keyword evidence="25" id="KW-1185">Reference proteome</keyword>
<evidence type="ECO:0000256" key="20">
    <source>
        <dbReference type="ARBA" id="ARBA00031469"/>
    </source>
</evidence>
<keyword evidence="17" id="KW-0804">Transcription</keyword>
<evidence type="ECO:0000256" key="4">
    <source>
        <dbReference type="ARBA" id="ARBA00004496"/>
    </source>
</evidence>
<dbReference type="PROSITE" id="PS51450">
    <property type="entry name" value="LRR"/>
    <property type="match status" value="1"/>
</dbReference>
<keyword evidence="13" id="KW-0269">Exonuclease</keyword>
<dbReference type="SUPFAM" id="SSF52058">
    <property type="entry name" value="L domain-like"/>
    <property type="match status" value="1"/>
</dbReference>
<comment type="catalytic activity">
    <reaction evidence="1">
        <text>Exonucleolytic cleavage of poly(A) to 5'-AMP.</text>
        <dbReference type="EC" id="3.1.13.4"/>
    </reaction>
</comment>
<feature type="compositionally biased region" description="Basic and acidic residues" evidence="22">
    <location>
        <begin position="1"/>
        <end position="10"/>
    </location>
</feature>
<reference evidence="24 25" key="1">
    <citation type="journal article" date="2008" name="Nature">
        <title>The genome of the model beetle and pest Tribolium castaneum.</title>
        <authorList>
            <consortium name="Tribolium Genome Sequencing Consortium"/>
            <person name="Richards S."/>
            <person name="Gibbs R.A."/>
            <person name="Weinstock G.M."/>
            <person name="Brown S.J."/>
            <person name="Denell R."/>
            <person name="Beeman R.W."/>
            <person name="Gibbs R."/>
            <person name="Beeman R.W."/>
            <person name="Brown S.J."/>
            <person name="Bucher G."/>
            <person name="Friedrich M."/>
            <person name="Grimmelikhuijzen C.J."/>
            <person name="Klingler M."/>
            <person name="Lorenzen M."/>
            <person name="Richards S."/>
            <person name="Roth S."/>
            <person name="Schroder R."/>
            <person name="Tautz D."/>
            <person name="Zdobnov E.M."/>
            <person name="Muzny D."/>
            <person name="Gibbs R.A."/>
            <person name="Weinstock G.M."/>
            <person name="Attaway T."/>
            <person name="Bell S."/>
            <person name="Buhay C.J."/>
            <person name="Chandrabose M.N."/>
            <person name="Chavez D."/>
            <person name="Clerk-Blankenburg K.P."/>
            <person name="Cree A."/>
            <person name="Dao M."/>
            <person name="Davis C."/>
            <person name="Chacko J."/>
            <person name="Dinh H."/>
            <person name="Dugan-Rocha S."/>
            <person name="Fowler G."/>
            <person name="Garner T.T."/>
            <person name="Garnes J."/>
            <person name="Gnirke A."/>
            <person name="Hawes A."/>
            <person name="Hernandez J."/>
            <person name="Hines S."/>
            <person name="Holder M."/>
            <person name="Hume J."/>
            <person name="Jhangiani S.N."/>
            <person name="Joshi V."/>
            <person name="Khan Z.M."/>
            <person name="Jackson L."/>
            <person name="Kovar C."/>
            <person name="Kowis A."/>
            <person name="Lee S."/>
            <person name="Lewis L.R."/>
            <person name="Margolis J."/>
            <person name="Morgan M."/>
            <person name="Nazareth L.V."/>
            <person name="Nguyen N."/>
            <person name="Okwuonu G."/>
            <person name="Parker D."/>
            <person name="Richards S."/>
            <person name="Ruiz S.J."/>
            <person name="Santibanez J."/>
            <person name="Savard J."/>
            <person name="Scherer S.E."/>
            <person name="Schneider B."/>
            <person name="Sodergren E."/>
            <person name="Tautz D."/>
            <person name="Vattahil S."/>
            <person name="Villasana D."/>
            <person name="White C.S."/>
            <person name="Wright R."/>
            <person name="Park Y."/>
            <person name="Beeman R.W."/>
            <person name="Lord J."/>
            <person name="Oppert B."/>
            <person name="Lorenzen M."/>
            <person name="Brown S."/>
            <person name="Wang L."/>
            <person name="Savard J."/>
            <person name="Tautz D."/>
            <person name="Richards S."/>
            <person name="Weinstock G."/>
            <person name="Gibbs R.A."/>
            <person name="Liu Y."/>
            <person name="Worley K."/>
            <person name="Weinstock G."/>
            <person name="Elsik C.G."/>
            <person name="Reese J.T."/>
            <person name="Elhaik E."/>
            <person name="Landan G."/>
            <person name="Graur D."/>
            <person name="Arensburger P."/>
            <person name="Atkinson P."/>
            <person name="Beeman R.W."/>
            <person name="Beidler J."/>
            <person name="Brown S.J."/>
            <person name="Demuth J.P."/>
            <person name="Drury D.W."/>
            <person name="Du Y.Z."/>
            <person name="Fujiwara H."/>
            <person name="Lorenzen M."/>
            <person name="Maselli V."/>
            <person name="Osanai M."/>
            <person name="Park Y."/>
            <person name="Robertson H.M."/>
            <person name="Tu Z."/>
            <person name="Wang J.J."/>
            <person name="Wang S."/>
            <person name="Richards S."/>
            <person name="Song H."/>
            <person name="Zhang L."/>
            <person name="Sodergren E."/>
            <person name="Werner D."/>
            <person name="Stanke M."/>
            <person name="Morgenstern B."/>
            <person name="Solovyev V."/>
            <person name="Kosarev P."/>
            <person name="Brown G."/>
            <person name="Chen H.C."/>
            <person name="Ermolaeva O."/>
            <person name="Hlavina W."/>
            <person name="Kapustin Y."/>
            <person name="Kiryutin B."/>
            <person name="Kitts P."/>
            <person name="Maglott D."/>
            <person name="Pruitt K."/>
            <person name="Sapojnikov V."/>
            <person name="Souvorov A."/>
            <person name="Mackey A.J."/>
            <person name="Waterhouse R.M."/>
            <person name="Wyder S."/>
            <person name="Zdobnov E.M."/>
            <person name="Zdobnov E.M."/>
            <person name="Wyder S."/>
            <person name="Kriventseva E.V."/>
            <person name="Kadowaki T."/>
            <person name="Bork P."/>
            <person name="Aranda M."/>
            <person name="Bao R."/>
            <person name="Beermann A."/>
            <person name="Berns N."/>
            <person name="Bolognesi R."/>
            <person name="Bonneton F."/>
            <person name="Bopp D."/>
            <person name="Brown S.J."/>
            <person name="Bucher G."/>
            <person name="Butts T."/>
            <person name="Chaumot A."/>
            <person name="Denell R.E."/>
            <person name="Ferrier D.E."/>
            <person name="Friedrich M."/>
            <person name="Gordon C.M."/>
            <person name="Jindra M."/>
            <person name="Klingler M."/>
            <person name="Lan Q."/>
            <person name="Lattorff H.M."/>
            <person name="Laudet V."/>
            <person name="von Levetsow C."/>
            <person name="Liu Z."/>
            <person name="Lutz R."/>
            <person name="Lynch J.A."/>
            <person name="da Fonseca R.N."/>
            <person name="Posnien N."/>
            <person name="Reuter R."/>
            <person name="Roth S."/>
            <person name="Savard J."/>
            <person name="Schinko J.B."/>
            <person name="Schmitt C."/>
            <person name="Schoppmeier M."/>
            <person name="Schroder R."/>
            <person name="Shippy T.D."/>
            <person name="Simonnet F."/>
            <person name="Marques-Souza H."/>
            <person name="Tautz D."/>
            <person name="Tomoyasu Y."/>
            <person name="Trauner J."/>
            <person name="Van der Zee M."/>
            <person name="Vervoort M."/>
            <person name="Wittkopp N."/>
            <person name="Wimmer E.A."/>
            <person name="Yang X."/>
            <person name="Jones A.K."/>
            <person name="Sattelle D.B."/>
            <person name="Ebert P.R."/>
            <person name="Nelson D."/>
            <person name="Scott J.G."/>
            <person name="Beeman R.W."/>
            <person name="Muthukrishnan S."/>
            <person name="Kramer K.J."/>
            <person name="Arakane Y."/>
            <person name="Beeman R.W."/>
            <person name="Zhu Q."/>
            <person name="Hogenkamp D."/>
            <person name="Dixit R."/>
            <person name="Oppert B."/>
            <person name="Jiang H."/>
            <person name="Zou Z."/>
            <person name="Marshall J."/>
            <person name="Elpidina E."/>
            <person name="Vinokurov K."/>
            <person name="Oppert C."/>
            <person name="Zou Z."/>
            <person name="Evans J."/>
            <person name="Lu Z."/>
            <person name="Zhao P."/>
            <person name="Sumathipala N."/>
            <person name="Altincicek B."/>
            <person name="Vilcinskas A."/>
            <person name="Williams M."/>
            <person name="Hultmark D."/>
            <person name="Hetru C."/>
            <person name="Jiang H."/>
            <person name="Grimmelikhuijzen C.J."/>
            <person name="Hauser F."/>
            <person name="Cazzamali G."/>
            <person name="Williamson M."/>
            <person name="Park Y."/>
            <person name="Li B."/>
            <person name="Tanaka Y."/>
            <person name="Predel R."/>
            <person name="Neupert S."/>
            <person name="Schachtner J."/>
            <person name="Verleyen P."/>
            <person name="Raible F."/>
            <person name="Bork P."/>
            <person name="Friedrich M."/>
            <person name="Walden K.K."/>
            <person name="Robertson H.M."/>
            <person name="Angeli S."/>
            <person name="Foret S."/>
            <person name="Bucher G."/>
            <person name="Schuetz S."/>
            <person name="Maleszka R."/>
            <person name="Wimmer E.A."/>
            <person name="Beeman R.W."/>
            <person name="Lorenzen M."/>
            <person name="Tomoyasu Y."/>
            <person name="Miller S.C."/>
            <person name="Grossmann D."/>
            <person name="Bucher G."/>
        </authorList>
    </citation>
    <scope>NUCLEOTIDE SEQUENCE [LARGE SCALE GENOMIC DNA]</scope>
    <source>
        <strain evidence="24 25">Georgia GA2</strain>
    </source>
</reference>
<dbReference type="GO" id="GO:0003723">
    <property type="term" value="F:RNA binding"/>
    <property type="evidence" value="ECO:0007669"/>
    <property type="project" value="UniProtKB-KW"/>
</dbReference>
<dbReference type="Pfam" id="PF03372">
    <property type="entry name" value="Exo_endo_phos"/>
    <property type="match status" value="1"/>
</dbReference>
<dbReference type="Proteomes" id="UP000007266">
    <property type="component" value="Linkage group 2"/>
</dbReference>
<evidence type="ECO:0000256" key="7">
    <source>
        <dbReference type="ARBA" id="ARBA00022490"/>
    </source>
</evidence>
<evidence type="ECO:0000256" key="15">
    <source>
        <dbReference type="ARBA" id="ARBA00022884"/>
    </source>
</evidence>
<comment type="similarity">
    <text evidence="5">Belongs to the CCR4/nocturin family.</text>
</comment>
<dbReference type="InterPro" id="IPR005135">
    <property type="entry name" value="Endo/exonuclease/phosphatase"/>
</dbReference>
<dbReference type="FunCoup" id="A0A139WMX1">
    <property type="interactions" value="1783"/>
</dbReference>
<evidence type="ECO:0000256" key="18">
    <source>
        <dbReference type="ARBA" id="ARBA00023242"/>
    </source>
</evidence>
<dbReference type="GO" id="GO:0004535">
    <property type="term" value="F:poly(A)-specific ribonuclease activity"/>
    <property type="evidence" value="ECO:0007669"/>
    <property type="project" value="UniProtKB-EC"/>
</dbReference>
<evidence type="ECO:0000256" key="19">
    <source>
        <dbReference type="ARBA" id="ARBA00030493"/>
    </source>
</evidence>
<dbReference type="OMA" id="NCETVES"/>
<keyword evidence="16" id="KW-0805">Transcription regulation</keyword>
<evidence type="ECO:0000313" key="25">
    <source>
        <dbReference type="Proteomes" id="UP000007266"/>
    </source>
</evidence>
<dbReference type="SUPFAM" id="SSF56219">
    <property type="entry name" value="DNase I-like"/>
    <property type="match status" value="1"/>
</dbReference>
<evidence type="ECO:0000259" key="23">
    <source>
        <dbReference type="Pfam" id="PF03372"/>
    </source>
</evidence>
<dbReference type="EMBL" id="KQ971312">
    <property type="protein sequence ID" value="KYB29330.1"/>
    <property type="molecule type" value="Genomic_DNA"/>
</dbReference>
<evidence type="ECO:0000256" key="16">
    <source>
        <dbReference type="ARBA" id="ARBA00023015"/>
    </source>
</evidence>
<dbReference type="InterPro" id="IPR001611">
    <property type="entry name" value="Leu-rich_rpt"/>
</dbReference>
<dbReference type="InterPro" id="IPR003591">
    <property type="entry name" value="Leu-rich_rpt_typical-subtyp"/>
</dbReference>
<evidence type="ECO:0000256" key="1">
    <source>
        <dbReference type="ARBA" id="ARBA00001663"/>
    </source>
</evidence>
<dbReference type="SMART" id="SM00369">
    <property type="entry name" value="LRR_TYP"/>
    <property type="match status" value="3"/>
</dbReference>
<dbReference type="Pfam" id="PF00560">
    <property type="entry name" value="LRR_1"/>
    <property type="match status" value="1"/>
</dbReference>
<evidence type="ECO:0000256" key="3">
    <source>
        <dbReference type="ARBA" id="ARBA00004123"/>
    </source>
</evidence>
<keyword evidence="9" id="KW-0540">Nuclease</keyword>
<feature type="compositionally biased region" description="Low complexity" evidence="22">
    <location>
        <begin position="389"/>
        <end position="404"/>
    </location>
</feature>
<evidence type="ECO:0000256" key="9">
    <source>
        <dbReference type="ARBA" id="ARBA00022722"/>
    </source>
</evidence>
<dbReference type="GO" id="GO:0000175">
    <property type="term" value="F:3'-5'-RNA exonuclease activity"/>
    <property type="evidence" value="ECO:0000318"/>
    <property type="project" value="GO_Central"/>
</dbReference>
<dbReference type="GO" id="GO:0005634">
    <property type="term" value="C:nucleus"/>
    <property type="evidence" value="ECO:0007669"/>
    <property type="project" value="UniProtKB-SubCell"/>
</dbReference>